<feature type="chain" id="PRO_5040956379" evidence="1">
    <location>
        <begin position="18"/>
        <end position="162"/>
    </location>
</feature>
<dbReference type="EMBL" id="JAOVZO020000018">
    <property type="protein sequence ID" value="MDC8013654.1"/>
    <property type="molecule type" value="Genomic_DNA"/>
</dbReference>
<protein>
    <submittedName>
        <fullName evidence="3">Energy transducer TonB</fullName>
    </submittedName>
</protein>
<dbReference type="RefSeq" id="WP_263542347.1">
    <property type="nucleotide sequence ID" value="NZ_JAOVZO020000018.1"/>
</dbReference>
<feature type="signal peptide" evidence="1">
    <location>
        <begin position="1"/>
        <end position="17"/>
    </location>
</feature>
<evidence type="ECO:0000256" key="1">
    <source>
        <dbReference type="SAM" id="SignalP"/>
    </source>
</evidence>
<dbReference type="InterPro" id="IPR037682">
    <property type="entry name" value="TonB_C"/>
</dbReference>
<keyword evidence="4" id="KW-1185">Reference proteome</keyword>
<dbReference type="Proteomes" id="UP001139971">
    <property type="component" value="Unassembled WGS sequence"/>
</dbReference>
<dbReference type="Gene3D" id="3.30.1150.10">
    <property type="match status" value="1"/>
</dbReference>
<dbReference type="AlphaFoldDB" id="A0A9X3YL77"/>
<evidence type="ECO:0000313" key="3">
    <source>
        <dbReference type="EMBL" id="MDC8013654.1"/>
    </source>
</evidence>
<accession>A0A9X3YL77</accession>
<comment type="caution">
    <text evidence="3">The sequence shown here is derived from an EMBL/GenBank/DDBJ whole genome shotgun (WGS) entry which is preliminary data.</text>
</comment>
<gene>
    <name evidence="3" type="ORF">OD750_014020</name>
</gene>
<dbReference type="Pfam" id="PF03544">
    <property type="entry name" value="TonB_C"/>
    <property type="match status" value="1"/>
</dbReference>
<evidence type="ECO:0000259" key="2">
    <source>
        <dbReference type="Pfam" id="PF03544"/>
    </source>
</evidence>
<feature type="domain" description="TonB C-terminal" evidence="2">
    <location>
        <begin position="42"/>
        <end position="118"/>
    </location>
</feature>
<dbReference type="SUPFAM" id="SSF74653">
    <property type="entry name" value="TolA/TonB C-terminal domain"/>
    <property type="match status" value="1"/>
</dbReference>
<organism evidence="3 4">
    <name type="scientific">Tahibacter soli</name>
    <dbReference type="NCBI Taxonomy" id="2983605"/>
    <lineage>
        <taxon>Bacteria</taxon>
        <taxon>Pseudomonadati</taxon>
        <taxon>Pseudomonadota</taxon>
        <taxon>Gammaproteobacteria</taxon>
        <taxon>Lysobacterales</taxon>
        <taxon>Rhodanobacteraceae</taxon>
        <taxon>Tahibacter</taxon>
    </lineage>
</organism>
<name>A0A9X3YL77_9GAMM</name>
<sequence>MRYAMIGLMLCASAAAAANDEVQVVDEKNLSTLWVLDTKRSPPPKYPVQLLRARIGGCVAVATLIESDGRVTTRGSLLTQSNATSDQQREQLEKAAVDAAAALRYDPAPANAARKPTLTYFTVGYAMHDAGRPPDVDAVKARCAIADFAATVTAKLDRAPTR</sequence>
<reference evidence="3" key="1">
    <citation type="submission" date="2023-02" db="EMBL/GenBank/DDBJ databases">
        <title>Tahibacter soli sp. nov. isolated from soil.</title>
        <authorList>
            <person name="Baek J.H."/>
            <person name="Lee J.K."/>
            <person name="Choi D.G."/>
            <person name="Jeon C.O."/>
        </authorList>
    </citation>
    <scope>NUCLEOTIDE SEQUENCE</scope>
    <source>
        <strain evidence="3">BL</strain>
    </source>
</reference>
<keyword evidence="1" id="KW-0732">Signal</keyword>
<proteinExistence type="predicted"/>
<evidence type="ECO:0000313" key="4">
    <source>
        <dbReference type="Proteomes" id="UP001139971"/>
    </source>
</evidence>
<dbReference type="GO" id="GO:0055085">
    <property type="term" value="P:transmembrane transport"/>
    <property type="evidence" value="ECO:0007669"/>
    <property type="project" value="InterPro"/>
</dbReference>